<keyword evidence="2" id="KW-0235">DNA replication</keyword>
<name>A0A4P9VTJ4_9FUNG</name>
<keyword evidence="5" id="KW-0862">Zinc</keyword>
<dbReference type="PROSITE" id="PS50966">
    <property type="entry name" value="ZF_SWIM"/>
    <property type="match status" value="1"/>
</dbReference>
<dbReference type="PANTHER" id="PTHR47810:SF1">
    <property type="entry name" value="DNA LIGASE B"/>
    <property type="match status" value="1"/>
</dbReference>
<evidence type="ECO:0000313" key="9">
    <source>
        <dbReference type="Proteomes" id="UP000269721"/>
    </source>
</evidence>
<protein>
    <recommendedName>
        <fullName evidence="7">SWIM-type domain-containing protein</fullName>
    </recommendedName>
</protein>
<dbReference type="Proteomes" id="UP000269721">
    <property type="component" value="Unassembled WGS sequence"/>
</dbReference>
<evidence type="ECO:0000256" key="3">
    <source>
        <dbReference type="ARBA" id="ARBA00022763"/>
    </source>
</evidence>
<evidence type="ECO:0000256" key="6">
    <source>
        <dbReference type="SAM" id="MobiDB-lite"/>
    </source>
</evidence>
<evidence type="ECO:0000256" key="2">
    <source>
        <dbReference type="ARBA" id="ARBA00022705"/>
    </source>
</evidence>
<dbReference type="InterPro" id="IPR007527">
    <property type="entry name" value="Znf_SWIM"/>
</dbReference>
<keyword evidence="4" id="KW-0234">DNA repair</keyword>
<keyword evidence="3" id="KW-0227">DNA damage</keyword>
<dbReference type="AlphaFoldDB" id="A0A4P9VTJ4"/>
<evidence type="ECO:0000259" key="7">
    <source>
        <dbReference type="PROSITE" id="PS50966"/>
    </source>
</evidence>
<evidence type="ECO:0000256" key="5">
    <source>
        <dbReference type="PROSITE-ProRule" id="PRU00325"/>
    </source>
</evidence>
<feature type="non-terminal residue" evidence="8">
    <location>
        <position position="302"/>
    </location>
</feature>
<keyword evidence="5" id="KW-0863">Zinc-finger</keyword>
<dbReference type="GO" id="GO:0006260">
    <property type="term" value="P:DNA replication"/>
    <property type="evidence" value="ECO:0007669"/>
    <property type="project" value="UniProtKB-KW"/>
</dbReference>
<feature type="domain" description="SWIM-type" evidence="7">
    <location>
        <begin position="127"/>
        <end position="167"/>
    </location>
</feature>
<evidence type="ECO:0000256" key="1">
    <source>
        <dbReference type="ARBA" id="ARBA00022598"/>
    </source>
</evidence>
<evidence type="ECO:0000256" key="4">
    <source>
        <dbReference type="ARBA" id="ARBA00023204"/>
    </source>
</evidence>
<dbReference type="InterPro" id="IPR050326">
    <property type="entry name" value="NAD_dep_DNA_ligaseB"/>
</dbReference>
<keyword evidence="5" id="KW-0479">Metal-binding</keyword>
<dbReference type="SUPFAM" id="SSF56091">
    <property type="entry name" value="DNA ligase/mRNA capping enzyme, catalytic domain"/>
    <property type="match status" value="1"/>
</dbReference>
<feature type="compositionally biased region" description="Acidic residues" evidence="6">
    <location>
        <begin position="69"/>
        <end position="80"/>
    </location>
</feature>
<proteinExistence type="predicted"/>
<keyword evidence="9" id="KW-1185">Reference proteome</keyword>
<gene>
    <name evidence="8" type="ORF">BDK51DRAFT_29172</name>
</gene>
<dbReference type="OrthoDB" id="411785at2759"/>
<dbReference type="EMBL" id="ML002014">
    <property type="protein sequence ID" value="RKO82844.1"/>
    <property type="molecule type" value="Genomic_DNA"/>
</dbReference>
<dbReference type="GO" id="GO:0008270">
    <property type="term" value="F:zinc ion binding"/>
    <property type="evidence" value="ECO:0007669"/>
    <property type="project" value="UniProtKB-KW"/>
</dbReference>
<reference evidence="9" key="1">
    <citation type="journal article" date="2018" name="Nat. Microbiol.">
        <title>Leveraging single-cell genomics to expand the fungal tree of life.</title>
        <authorList>
            <person name="Ahrendt S.R."/>
            <person name="Quandt C.A."/>
            <person name="Ciobanu D."/>
            <person name="Clum A."/>
            <person name="Salamov A."/>
            <person name="Andreopoulos B."/>
            <person name="Cheng J.F."/>
            <person name="Woyke T."/>
            <person name="Pelin A."/>
            <person name="Henrissat B."/>
            <person name="Reynolds N.K."/>
            <person name="Benny G.L."/>
            <person name="Smith M.E."/>
            <person name="James T.Y."/>
            <person name="Grigoriev I.V."/>
        </authorList>
    </citation>
    <scope>NUCLEOTIDE SEQUENCE [LARGE SCALE GENOMIC DNA]</scope>
</reference>
<sequence>MSSTIPCKYGATCYQRNPKHLAAFSHPQPAPSAPPPPPAAGRRKRLPARQPPPAASPPAKRQKRSAVAEDAEREEEEEVDRGDGTADMDVVPAATDGVLCFGGLRPKRVIPDGDSFEVTSSSSTAKYMLKRTSDHYYCTCPAWRNQGRFPVDARTCKHLRAELGDAYETARLKAVNPNGPAPAPAAKKEGGKPVAGATGKGKLADGDGDGKDVPSLLLAEKWDLEKGPDLSGWWLSEKLDGVRAVWVPGAGGKFGCFFSRLGNPFYAPDWFCELPDNPFEARTDAIRAYFASPTGAKALGTV</sequence>
<feature type="region of interest" description="Disordered" evidence="6">
    <location>
        <begin position="174"/>
        <end position="208"/>
    </location>
</feature>
<dbReference type="PANTHER" id="PTHR47810">
    <property type="entry name" value="DNA LIGASE"/>
    <property type="match status" value="1"/>
</dbReference>
<evidence type="ECO:0000313" key="8">
    <source>
        <dbReference type="EMBL" id="RKO82844.1"/>
    </source>
</evidence>
<dbReference type="GO" id="GO:0016874">
    <property type="term" value="F:ligase activity"/>
    <property type="evidence" value="ECO:0007669"/>
    <property type="project" value="UniProtKB-KW"/>
</dbReference>
<feature type="compositionally biased region" description="Pro residues" evidence="6">
    <location>
        <begin position="28"/>
        <end position="39"/>
    </location>
</feature>
<dbReference type="InterPro" id="IPR019406">
    <property type="entry name" value="APLF_PBZ"/>
</dbReference>
<feature type="compositionally biased region" description="Low complexity" evidence="6">
    <location>
        <begin position="192"/>
        <end position="201"/>
    </location>
</feature>
<organism evidence="8 9">
    <name type="scientific">Blyttiomyces helicus</name>
    <dbReference type="NCBI Taxonomy" id="388810"/>
    <lineage>
        <taxon>Eukaryota</taxon>
        <taxon>Fungi</taxon>
        <taxon>Fungi incertae sedis</taxon>
        <taxon>Chytridiomycota</taxon>
        <taxon>Chytridiomycota incertae sedis</taxon>
        <taxon>Chytridiomycetes</taxon>
        <taxon>Chytridiomycetes incertae sedis</taxon>
        <taxon>Blyttiomyces</taxon>
    </lineage>
</organism>
<dbReference type="Pfam" id="PF10283">
    <property type="entry name" value="zf-CCHH"/>
    <property type="match status" value="1"/>
</dbReference>
<accession>A0A4P9VTJ4</accession>
<feature type="region of interest" description="Disordered" evidence="6">
    <location>
        <begin position="20"/>
        <end position="89"/>
    </location>
</feature>
<dbReference type="GO" id="GO:0006281">
    <property type="term" value="P:DNA repair"/>
    <property type="evidence" value="ECO:0007669"/>
    <property type="project" value="UniProtKB-KW"/>
</dbReference>
<keyword evidence="1" id="KW-0436">Ligase</keyword>